<dbReference type="Gene3D" id="1.20.1560.10">
    <property type="entry name" value="ABC transporter type 1, transmembrane domain"/>
    <property type="match status" value="1"/>
</dbReference>
<evidence type="ECO:0000256" key="5">
    <source>
        <dbReference type="ARBA" id="ARBA00022989"/>
    </source>
</evidence>
<dbReference type="InterPro" id="IPR039421">
    <property type="entry name" value="Type_1_exporter"/>
</dbReference>
<dbReference type="InterPro" id="IPR036640">
    <property type="entry name" value="ABC1_TM_sf"/>
</dbReference>
<organism evidence="10 11">
    <name type="scientific">Gloeocapsopsis dulcis AAB1 = 1H9</name>
    <dbReference type="NCBI Taxonomy" id="1433147"/>
    <lineage>
        <taxon>Bacteria</taxon>
        <taxon>Bacillati</taxon>
        <taxon>Cyanobacteriota</taxon>
        <taxon>Cyanophyceae</taxon>
        <taxon>Oscillatoriophycideae</taxon>
        <taxon>Chroococcales</taxon>
        <taxon>Chroococcaceae</taxon>
        <taxon>Gloeocapsopsis</taxon>
        <taxon>Gloeocapsopsis dulcis</taxon>
    </lineage>
</organism>
<evidence type="ECO:0000259" key="8">
    <source>
        <dbReference type="PROSITE" id="PS50893"/>
    </source>
</evidence>
<protein>
    <submittedName>
        <fullName evidence="10">Helicase</fullName>
    </submittedName>
</protein>
<keyword evidence="5 7" id="KW-1133">Transmembrane helix</keyword>
<reference evidence="10 11" key="1">
    <citation type="journal article" date="2019" name="Front. Microbiol.">
        <title>Genomic Features for Desiccation Tolerance and Sugar Biosynthesis in the Extremophile Gloeocapsopsis sp. UTEX B3054.</title>
        <authorList>
            <person name="Urrejola C."/>
            <person name="Alcorta J."/>
            <person name="Salas L."/>
            <person name="Vasquez M."/>
            <person name="Polz M.F."/>
            <person name="Vicuna R."/>
            <person name="Diez B."/>
        </authorList>
    </citation>
    <scope>NUCLEOTIDE SEQUENCE [LARGE SCALE GENOMIC DNA]</scope>
    <source>
        <strain evidence="10 11">1H9</strain>
    </source>
</reference>
<evidence type="ECO:0000313" key="10">
    <source>
        <dbReference type="EMBL" id="MUL35144.1"/>
    </source>
</evidence>
<dbReference type="InterPro" id="IPR011527">
    <property type="entry name" value="ABC1_TM_dom"/>
</dbReference>
<keyword evidence="2 7" id="KW-0812">Transmembrane</keyword>
<dbReference type="GO" id="GO:0005524">
    <property type="term" value="F:ATP binding"/>
    <property type="evidence" value="ECO:0007669"/>
    <property type="project" value="UniProtKB-KW"/>
</dbReference>
<evidence type="ECO:0000313" key="11">
    <source>
        <dbReference type="Proteomes" id="UP000441797"/>
    </source>
</evidence>
<name>A0A6N8FQQ2_9CHRO</name>
<dbReference type="PROSITE" id="PS00211">
    <property type="entry name" value="ABC_TRANSPORTER_1"/>
    <property type="match status" value="1"/>
</dbReference>
<feature type="transmembrane region" description="Helical" evidence="7">
    <location>
        <begin position="20"/>
        <end position="39"/>
    </location>
</feature>
<keyword evidence="4" id="KW-0067">ATP-binding</keyword>
<dbReference type="GO" id="GO:0016887">
    <property type="term" value="F:ATP hydrolysis activity"/>
    <property type="evidence" value="ECO:0007669"/>
    <property type="project" value="InterPro"/>
</dbReference>
<keyword evidence="11" id="KW-1185">Reference proteome</keyword>
<sequence>MQISRNYYISTLLKYLKPLWHQSLLLLILLLIGIGLRLLNPQILAAFINTATAGANSQLIQLALLFLGIALTTQLISLLETYLAADIGLRTTNQLRADLTLHCLELDMSFHNQQTPGALIERIDGDISQLNYFFARFAIDFLGNSIFAVGVLIALFSIDWRIGLTAIAFVIILLFTFNQFNYRVIPYFQAERASSAALFGFLAERLSGTEDVRSSGATAYVMHRFYERSRDLFPKLVKAQTFGSGVFSTWSVFFTLGKAVILGISIVLFFNNAFAIGTVYLIYRYIELLEQPIQQFGRQVQDLQQAGAALIRVRELLTTQSRLRDLGQTTLPHQALSVSFENVDFRYPTPEQDANATPPDLVLRDISFSLSPTSILGLLGRTGSGKTTITRLLLRLYDPTRGTIRLSGVNLPDIPIAALREHIGMVTQEIQLFHASVRDNLTLFEPSIPDARIEEVIQEVGLWDWYASLPSGLDTLLAPGGSGLSAGQAQLLAFVRVFLKNPGLIILDEASSRLDPVTEQLLEKAIARLLVGRTAIIIAHRLATLKRADQIMILEDGDCIESGSREELATNPDSRFAQLLQIGLEEALA</sequence>
<dbReference type="CDD" id="cd07346">
    <property type="entry name" value="ABC_6TM_exporters"/>
    <property type="match status" value="1"/>
</dbReference>
<dbReference type="InterPro" id="IPR027417">
    <property type="entry name" value="P-loop_NTPase"/>
</dbReference>
<dbReference type="Pfam" id="PF00664">
    <property type="entry name" value="ABC_membrane"/>
    <property type="match status" value="1"/>
</dbReference>
<evidence type="ECO:0000256" key="3">
    <source>
        <dbReference type="ARBA" id="ARBA00022741"/>
    </source>
</evidence>
<dbReference type="SUPFAM" id="SSF90123">
    <property type="entry name" value="ABC transporter transmembrane region"/>
    <property type="match status" value="1"/>
</dbReference>
<feature type="domain" description="ABC transporter" evidence="8">
    <location>
        <begin position="338"/>
        <end position="581"/>
    </location>
</feature>
<dbReference type="PANTHER" id="PTHR43394:SF1">
    <property type="entry name" value="ATP-BINDING CASSETTE SUB-FAMILY B MEMBER 10, MITOCHONDRIAL"/>
    <property type="match status" value="1"/>
</dbReference>
<dbReference type="Proteomes" id="UP000441797">
    <property type="component" value="Unassembled WGS sequence"/>
</dbReference>
<dbReference type="GO" id="GO:0005886">
    <property type="term" value="C:plasma membrane"/>
    <property type="evidence" value="ECO:0007669"/>
    <property type="project" value="UniProtKB-SubCell"/>
</dbReference>
<dbReference type="Gene3D" id="3.40.50.300">
    <property type="entry name" value="P-loop containing nucleotide triphosphate hydrolases"/>
    <property type="match status" value="1"/>
</dbReference>
<dbReference type="SMART" id="SM00382">
    <property type="entry name" value="AAA"/>
    <property type="match status" value="1"/>
</dbReference>
<dbReference type="PROSITE" id="PS50929">
    <property type="entry name" value="ABC_TM1F"/>
    <property type="match status" value="1"/>
</dbReference>
<feature type="transmembrane region" description="Helical" evidence="7">
    <location>
        <begin position="259"/>
        <end position="283"/>
    </location>
</feature>
<dbReference type="PROSITE" id="PS50893">
    <property type="entry name" value="ABC_TRANSPORTER_2"/>
    <property type="match status" value="1"/>
</dbReference>
<feature type="transmembrane region" description="Helical" evidence="7">
    <location>
        <begin position="59"/>
        <end position="79"/>
    </location>
</feature>
<dbReference type="EMBL" id="NAPY01000002">
    <property type="protein sequence ID" value="MUL35144.1"/>
    <property type="molecule type" value="Genomic_DNA"/>
</dbReference>
<dbReference type="OrthoDB" id="9762790at2"/>
<keyword evidence="3" id="KW-0547">Nucleotide-binding</keyword>
<proteinExistence type="predicted"/>
<dbReference type="InterPro" id="IPR003593">
    <property type="entry name" value="AAA+_ATPase"/>
</dbReference>
<dbReference type="Pfam" id="PF00005">
    <property type="entry name" value="ABC_tran"/>
    <property type="match status" value="1"/>
</dbReference>
<evidence type="ECO:0000256" key="4">
    <source>
        <dbReference type="ARBA" id="ARBA00022840"/>
    </source>
</evidence>
<dbReference type="AlphaFoldDB" id="A0A6N8FQQ2"/>
<comment type="caution">
    <text evidence="10">The sequence shown here is derived from an EMBL/GenBank/DDBJ whole genome shotgun (WGS) entry which is preliminary data.</text>
</comment>
<dbReference type="PANTHER" id="PTHR43394">
    <property type="entry name" value="ATP-DEPENDENT PERMEASE MDL1, MITOCHONDRIAL"/>
    <property type="match status" value="1"/>
</dbReference>
<dbReference type="GO" id="GO:0015421">
    <property type="term" value="F:ABC-type oligopeptide transporter activity"/>
    <property type="evidence" value="ECO:0007669"/>
    <property type="project" value="TreeGrafter"/>
</dbReference>
<gene>
    <name evidence="10" type="ORF">BWI75_01900</name>
</gene>
<comment type="subcellular location">
    <subcellularLocation>
        <location evidence="1">Cell membrane</location>
        <topology evidence="1">Multi-pass membrane protein</topology>
    </subcellularLocation>
</comment>
<dbReference type="SUPFAM" id="SSF52540">
    <property type="entry name" value="P-loop containing nucleoside triphosphate hydrolases"/>
    <property type="match status" value="1"/>
</dbReference>
<accession>A0A6N8FQQ2</accession>
<keyword evidence="10" id="KW-0378">Hydrolase</keyword>
<feature type="transmembrane region" description="Helical" evidence="7">
    <location>
        <begin position="137"/>
        <end position="156"/>
    </location>
</feature>
<evidence type="ECO:0000256" key="6">
    <source>
        <dbReference type="ARBA" id="ARBA00023136"/>
    </source>
</evidence>
<evidence type="ECO:0000256" key="1">
    <source>
        <dbReference type="ARBA" id="ARBA00004651"/>
    </source>
</evidence>
<dbReference type="InterPro" id="IPR003439">
    <property type="entry name" value="ABC_transporter-like_ATP-bd"/>
</dbReference>
<evidence type="ECO:0000259" key="9">
    <source>
        <dbReference type="PROSITE" id="PS50929"/>
    </source>
</evidence>
<feature type="transmembrane region" description="Helical" evidence="7">
    <location>
        <begin position="162"/>
        <end position="182"/>
    </location>
</feature>
<evidence type="ECO:0000256" key="7">
    <source>
        <dbReference type="SAM" id="Phobius"/>
    </source>
</evidence>
<dbReference type="GO" id="GO:0004386">
    <property type="term" value="F:helicase activity"/>
    <property type="evidence" value="ECO:0007669"/>
    <property type="project" value="UniProtKB-KW"/>
</dbReference>
<dbReference type="RefSeq" id="WP_105220172.1">
    <property type="nucleotide sequence ID" value="NZ_CAWNSU010000057.1"/>
</dbReference>
<dbReference type="InterPro" id="IPR017871">
    <property type="entry name" value="ABC_transporter-like_CS"/>
</dbReference>
<keyword evidence="10" id="KW-0347">Helicase</keyword>
<evidence type="ECO:0000256" key="2">
    <source>
        <dbReference type="ARBA" id="ARBA00022692"/>
    </source>
</evidence>
<feature type="domain" description="ABC transmembrane type-1" evidence="9">
    <location>
        <begin position="24"/>
        <end position="305"/>
    </location>
</feature>
<keyword evidence="6 7" id="KW-0472">Membrane</keyword>